<dbReference type="InterPro" id="IPR006076">
    <property type="entry name" value="FAD-dep_OxRdtase"/>
</dbReference>
<gene>
    <name evidence="3" type="ORF">SAMN06297251_104135</name>
</gene>
<feature type="domain" description="FAD dependent oxidoreductase" evidence="2">
    <location>
        <begin position="5"/>
        <end position="317"/>
    </location>
</feature>
<evidence type="ECO:0000256" key="1">
    <source>
        <dbReference type="ARBA" id="ARBA00023002"/>
    </source>
</evidence>
<dbReference type="STRING" id="937218.SAMN06297251_104135"/>
<dbReference type="Proteomes" id="UP000192656">
    <property type="component" value="Unassembled WGS sequence"/>
</dbReference>
<dbReference type="InterPro" id="IPR036188">
    <property type="entry name" value="FAD/NAD-bd_sf"/>
</dbReference>
<dbReference type="Pfam" id="PF01266">
    <property type="entry name" value="DAO"/>
    <property type="match status" value="1"/>
</dbReference>
<evidence type="ECO:0000313" key="4">
    <source>
        <dbReference type="Proteomes" id="UP000192656"/>
    </source>
</evidence>
<dbReference type="Gene3D" id="3.30.9.10">
    <property type="entry name" value="D-Amino Acid Oxidase, subunit A, domain 2"/>
    <property type="match status" value="1"/>
</dbReference>
<keyword evidence="4" id="KW-1185">Reference proteome</keyword>
<evidence type="ECO:0000313" key="3">
    <source>
        <dbReference type="EMBL" id="SMC59248.1"/>
    </source>
</evidence>
<dbReference type="SUPFAM" id="SSF51971">
    <property type="entry name" value="Nucleotide-binding domain"/>
    <property type="match status" value="1"/>
</dbReference>
<proteinExistence type="predicted"/>
<organism evidence="3 4">
    <name type="scientific">Fulvimarina manganoxydans</name>
    <dbReference type="NCBI Taxonomy" id="937218"/>
    <lineage>
        <taxon>Bacteria</taxon>
        <taxon>Pseudomonadati</taxon>
        <taxon>Pseudomonadota</taxon>
        <taxon>Alphaproteobacteria</taxon>
        <taxon>Hyphomicrobiales</taxon>
        <taxon>Aurantimonadaceae</taxon>
        <taxon>Fulvimarina</taxon>
    </lineage>
</organism>
<dbReference type="AlphaFoldDB" id="A0A1W2AG81"/>
<accession>A0A1W2AG81</accession>
<dbReference type="SUPFAM" id="SSF54373">
    <property type="entry name" value="FAD-linked reductases, C-terminal domain"/>
    <property type="match status" value="1"/>
</dbReference>
<sequence>MALSIAILGAGVTGLVAATRFAEAGYAVTVYERAETLGVGAASWLAGGMLAPFCEAESAEDSIVEPGLSGIEWWDAQAIDLKRKGTLVLAPWRDQADLKRFARRTRDHERLDGPGIAALEPDLSGRFSEALFFAREGHLDPRMALDRLAARLMTVKSGEAPLLRFGMAVEPATVSADVVLDCRGAALSDEEPDLRLVRGEMLILKTDELTLSRPIRLLHPRSPIYVVPRGESLFMVGATMVESADRRGPTLRGIAELLNAAYALHPAFAEAELIETGAGLRPAYPDNLPRARRSGRVIRLNGMYRHGFLLAPSLAEEALNIAKAFETTNWRQAS</sequence>
<evidence type="ECO:0000259" key="2">
    <source>
        <dbReference type="Pfam" id="PF01266"/>
    </source>
</evidence>
<protein>
    <submittedName>
        <fullName evidence="3">Glycine oxidase</fullName>
    </submittedName>
</protein>
<dbReference type="GO" id="GO:0016491">
    <property type="term" value="F:oxidoreductase activity"/>
    <property type="evidence" value="ECO:0007669"/>
    <property type="project" value="UniProtKB-KW"/>
</dbReference>
<dbReference type="GO" id="GO:0005737">
    <property type="term" value="C:cytoplasm"/>
    <property type="evidence" value="ECO:0007669"/>
    <property type="project" value="TreeGrafter"/>
</dbReference>
<name>A0A1W2AG81_9HYPH</name>
<dbReference type="PANTHER" id="PTHR13847:SF289">
    <property type="entry name" value="GLYCINE OXIDASE"/>
    <property type="match status" value="1"/>
</dbReference>
<keyword evidence="1" id="KW-0560">Oxidoreductase</keyword>
<dbReference type="PANTHER" id="PTHR13847">
    <property type="entry name" value="SARCOSINE DEHYDROGENASE-RELATED"/>
    <property type="match status" value="1"/>
</dbReference>
<dbReference type="EMBL" id="FWXR01000004">
    <property type="protein sequence ID" value="SMC59248.1"/>
    <property type="molecule type" value="Genomic_DNA"/>
</dbReference>
<dbReference type="Gene3D" id="3.50.50.60">
    <property type="entry name" value="FAD/NAD(P)-binding domain"/>
    <property type="match status" value="1"/>
</dbReference>
<reference evidence="3 4" key="1">
    <citation type="submission" date="2017-04" db="EMBL/GenBank/DDBJ databases">
        <authorList>
            <person name="Afonso C.L."/>
            <person name="Miller P.J."/>
            <person name="Scott M.A."/>
            <person name="Spackman E."/>
            <person name="Goraichik I."/>
            <person name="Dimitrov K.M."/>
            <person name="Suarez D.L."/>
            <person name="Swayne D.E."/>
        </authorList>
    </citation>
    <scope>NUCLEOTIDE SEQUENCE [LARGE SCALE GENOMIC DNA]</scope>
    <source>
        <strain evidence="3 4">CGMCC 1.10972</strain>
    </source>
</reference>